<dbReference type="PANTHER" id="PTHR43172">
    <property type="entry name" value="ADENYLOSUCCINATE LYASE"/>
    <property type="match status" value="1"/>
</dbReference>
<dbReference type="AlphaFoldDB" id="A0AAD0HBU2"/>
<dbReference type="SUPFAM" id="SSF48557">
    <property type="entry name" value="L-aspartase-like"/>
    <property type="match status" value="1"/>
</dbReference>
<accession>A0AAD0HBU2</accession>
<name>A0AAD0HBU2_CAMJU</name>
<proteinExistence type="predicted"/>
<dbReference type="PANTHER" id="PTHR43172:SF1">
    <property type="entry name" value="ADENYLOSUCCINATE LYASE"/>
    <property type="match status" value="1"/>
</dbReference>
<dbReference type="InterPro" id="IPR022761">
    <property type="entry name" value="Fumarate_lyase_N"/>
</dbReference>
<dbReference type="Pfam" id="PF00206">
    <property type="entry name" value="Lyase_1"/>
    <property type="match status" value="1"/>
</dbReference>
<dbReference type="GO" id="GO:0070626">
    <property type="term" value="F:(S)-2-(5-amino-1-(5-phospho-D-ribosyl)imidazole-4-carboxamido) succinate lyase (fumarate-forming) activity"/>
    <property type="evidence" value="ECO:0007669"/>
    <property type="project" value="TreeGrafter"/>
</dbReference>
<organism evidence="3 4">
    <name type="scientific">Campylobacter jejuni subsp. doylei</name>
    <dbReference type="NCBI Taxonomy" id="32021"/>
    <lineage>
        <taxon>Bacteria</taxon>
        <taxon>Pseudomonadati</taxon>
        <taxon>Campylobacterota</taxon>
        <taxon>Epsilonproteobacteria</taxon>
        <taxon>Campylobacterales</taxon>
        <taxon>Campylobacteraceae</taxon>
        <taxon>Campylobacter</taxon>
    </lineage>
</organism>
<evidence type="ECO:0000313" key="4">
    <source>
        <dbReference type="Proteomes" id="UP000239717"/>
    </source>
</evidence>
<protein>
    <recommendedName>
        <fullName evidence="2">Fumarate lyase N-terminal domain-containing protein</fullName>
    </recommendedName>
</protein>
<dbReference type="Gene3D" id="1.20.200.10">
    <property type="entry name" value="Fumarase/aspartase (Central domain)"/>
    <property type="match status" value="1"/>
</dbReference>
<reference evidence="4" key="1">
    <citation type="submission" date="2018-03" db="EMBL/GenBank/DDBJ databases">
        <title>FDA dAtabase for Regulatory Grade micrObial Sequences (FDA-ARGOS): Supporting development and validation of Infectious Disease Dx tests.</title>
        <authorList>
            <person name="Kerrigan L."/>
            <person name="Tallon L."/>
            <person name="Sadzewicz L."/>
            <person name="Sengamalay N."/>
            <person name="Ott S."/>
            <person name="Godinez A."/>
            <person name="Nagaraj S."/>
            <person name="Vavikolanu K."/>
            <person name="Vyas G."/>
            <person name="Nadendla S."/>
            <person name="George J."/>
            <person name="Sichtig H."/>
        </authorList>
    </citation>
    <scope>NUCLEOTIDE SEQUENCE [LARGE SCALE GENOMIC DNA]</scope>
    <source>
        <strain evidence="4">FDAARGOS_295</strain>
    </source>
</reference>
<evidence type="ECO:0000259" key="2">
    <source>
        <dbReference type="Pfam" id="PF00206"/>
    </source>
</evidence>
<gene>
    <name evidence="3" type="ORF">CEP74_02545</name>
</gene>
<dbReference type="InterPro" id="IPR008948">
    <property type="entry name" value="L-Aspartase-like"/>
</dbReference>
<dbReference type="GO" id="GO:0005829">
    <property type="term" value="C:cytosol"/>
    <property type="evidence" value="ECO:0007669"/>
    <property type="project" value="TreeGrafter"/>
</dbReference>
<evidence type="ECO:0000256" key="1">
    <source>
        <dbReference type="ARBA" id="ARBA00023239"/>
    </source>
</evidence>
<dbReference type="Proteomes" id="UP000239717">
    <property type="component" value="Chromosome"/>
</dbReference>
<evidence type="ECO:0000313" key="3">
    <source>
        <dbReference type="EMBL" id="AVL46757.1"/>
    </source>
</evidence>
<sequence length="86" mass="9521">MDFIFAEFKKTKHPLVPTVRGLEKACDNNLGEYVHFGVTTQDIIDTGLVLQFKEAMTLVKSGLKVIAKALAKLAKTHKNTAMMGRT</sequence>
<feature type="domain" description="Fumarate lyase N-terminal" evidence="2">
    <location>
        <begin position="29"/>
        <end position="86"/>
    </location>
</feature>
<dbReference type="EMBL" id="CP027403">
    <property type="protein sequence ID" value="AVL46757.1"/>
    <property type="molecule type" value="Genomic_DNA"/>
</dbReference>
<keyword evidence="1" id="KW-0456">Lyase</keyword>
<dbReference type="GO" id="GO:0004018">
    <property type="term" value="F:N6-(1,2-dicarboxyethyl)AMP AMP-lyase (fumarate-forming) activity"/>
    <property type="evidence" value="ECO:0007669"/>
    <property type="project" value="TreeGrafter"/>
</dbReference>
<dbReference type="GO" id="GO:0044208">
    <property type="term" value="P:'de novo' AMP biosynthetic process"/>
    <property type="evidence" value="ECO:0007669"/>
    <property type="project" value="TreeGrafter"/>
</dbReference>